<dbReference type="Proteomes" id="UP001597273">
    <property type="component" value="Unassembled WGS sequence"/>
</dbReference>
<reference evidence="3" key="1">
    <citation type="journal article" date="2019" name="Int. J. Syst. Evol. Microbiol.">
        <title>The Global Catalogue of Microorganisms (GCM) 10K type strain sequencing project: providing services to taxonomists for standard genome sequencing and annotation.</title>
        <authorList>
            <consortium name="The Broad Institute Genomics Platform"/>
            <consortium name="The Broad Institute Genome Sequencing Center for Infectious Disease"/>
            <person name="Wu L."/>
            <person name="Ma J."/>
        </authorList>
    </citation>
    <scope>NUCLEOTIDE SEQUENCE [LARGE SCALE GENOMIC DNA]</scope>
    <source>
        <strain evidence="3">CGMCC 1.15475</strain>
    </source>
</reference>
<dbReference type="RefSeq" id="WP_204890619.1">
    <property type="nucleotide sequence ID" value="NZ_JBHUFW010000011.1"/>
</dbReference>
<keyword evidence="1" id="KW-0732">Signal</keyword>
<organism evidence="2 3">
    <name type="scientific">Planococcus chinensis</name>
    <dbReference type="NCBI Taxonomy" id="272917"/>
    <lineage>
        <taxon>Bacteria</taxon>
        <taxon>Bacillati</taxon>
        <taxon>Bacillota</taxon>
        <taxon>Bacilli</taxon>
        <taxon>Bacillales</taxon>
        <taxon>Caryophanaceae</taxon>
        <taxon>Planococcus</taxon>
    </lineage>
</organism>
<protein>
    <submittedName>
        <fullName evidence="2">Uncharacterized protein</fullName>
    </submittedName>
</protein>
<feature type="signal peptide" evidence="1">
    <location>
        <begin position="1"/>
        <end position="24"/>
    </location>
</feature>
<evidence type="ECO:0000313" key="2">
    <source>
        <dbReference type="EMBL" id="MFD1864242.1"/>
    </source>
</evidence>
<sequence>MKKRRFALIGLMGAGLLAAASIFADTGDQLTRVDIFTEGEAEEQIIADEEALTVYRDVLAEIDWETDTAKEVIDADYTAVLFYELEKNMPERLFEHRIAFAEDGTAEIESNNEEEGYGVLDAASAETLHTLFRAQN</sequence>
<evidence type="ECO:0000313" key="3">
    <source>
        <dbReference type="Proteomes" id="UP001597273"/>
    </source>
</evidence>
<keyword evidence="3" id="KW-1185">Reference proteome</keyword>
<comment type="caution">
    <text evidence="2">The sequence shown here is derived from an EMBL/GenBank/DDBJ whole genome shotgun (WGS) entry which is preliminary data.</text>
</comment>
<name>A0ABW4QKT4_9BACL</name>
<evidence type="ECO:0000256" key="1">
    <source>
        <dbReference type="SAM" id="SignalP"/>
    </source>
</evidence>
<gene>
    <name evidence="2" type="ORF">ACFSDB_15130</name>
</gene>
<dbReference type="EMBL" id="JBHUFW010000011">
    <property type="protein sequence ID" value="MFD1864242.1"/>
    <property type="molecule type" value="Genomic_DNA"/>
</dbReference>
<feature type="chain" id="PRO_5045890474" evidence="1">
    <location>
        <begin position="25"/>
        <end position="136"/>
    </location>
</feature>
<proteinExistence type="predicted"/>
<accession>A0ABW4QKT4</accession>